<evidence type="ECO:0000313" key="7">
    <source>
        <dbReference type="Proteomes" id="UP000054007"/>
    </source>
</evidence>
<dbReference type="PROSITE" id="PS50865">
    <property type="entry name" value="ZF_MYND_2"/>
    <property type="match status" value="1"/>
</dbReference>
<protein>
    <recommendedName>
        <fullName evidence="5">MYND-type domain-containing protein</fullName>
    </recommendedName>
</protein>
<gene>
    <name evidence="6" type="ORF">CYLTODRAFT_402645</name>
</gene>
<name>A0A0D7B0T9_9AGAR</name>
<dbReference type="GO" id="GO:0008270">
    <property type="term" value="F:zinc ion binding"/>
    <property type="evidence" value="ECO:0007669"/>
    <property type="project" value="UniProtKB-KW"/>
</dbReference>
<keyword evidence="2 4" id="KW-0863">Zinc-finger</keyword>
<dbReference type="InterPro" id="IPR002893">
    <property type="entry name" value="Znf_MYND"/>
</dbReference>
<keyword evidence="3" id="KW-0862">Zinc</keyword>
<organism evidence="6 7">
    <name type="scientific">Cylindrobasidium torrendii FP15055 ss-10</name>
    <dbReference type="NCBI Taxonomy" id="1314674"/>
    <lineage>
        <taxon>Eukaryota</taxon>
        <taxon>Fungi</taxon>
        <taxon>Dikarya</taxon>
        <taxon>Basidiomycota</taxon>
        <taxon>Agaricomycotina</taxon>
        <taxon>Agaricomycetes</taxon>
        <taxon>Agaricomycetidae</taxon>
        <taxon>Agaricales</taxon>
        <taxon>Marasmiineae</taxon>
        <taxon>Physalacriaceae</taxon>
        <taxon>Cylindrobasidium</taxon>
    </lineage>
</organism>
<evidence type="ECO:0000256" key="4">
    <source>
        <dbReference type="PROSITE-ProRule" id="PRU00134"/>
    </source>
</evidence>
<dbReference type="AlphaFoldDB" id="A0A0D7B0T9"/>
<sequence length="213" mass="23922">MRTYPVATTGSNLISQCQVCASPCSAWCDRCKDAFYCSKEHLDMDWPRHKHECRRWGSRDHDPNAANYVPQTASTLSSKHNPAIRVTALLFAANEGRERVIDVTCIPSPDTHTAPIPILDEYFPEGIPESLNIHKGMNDQDLRFPLCVWFSPTALTLHSPTNRSIQKLLGGVGKRPWCGTVVVLKYNGSRLQGWADAGNPEIPTLAKYFMEFY</sequence>
<dbReference type="SUPFAM" id="SSF144232">
    <property type="entry name" value="HIT/MYND zinc finger-like"/>
    <property type="match status" value="1"/>
</dbReference>
<evidence type="ECO:0000256" key="3">
    <source>
        <dbReference type="ARBA" id="ARBA00022833"/>
    </source>
</evidence>
<evidence type="ECO:0000259" key="5">
    <source>
        <dbReference type="PROSITE" id="PS50865"/>
    </source>
</evidence>
<dbReference type="Gene3D" id="6.10.140.2220">
    <property type="match status" value="1"/>
</dbReference>
<evidence type="ECO:0000313" key="6">
    <source>
        <dbReference type="EMBL" id="KIY63815.1"/>
    </source>
</evidence>
<dbReference type="OrthoDB" id="437457at2759"/>
<dbReference type="Proteomes" id="UP000054007">
    <property type="component" value="Unassembled WGS sequence"/>
</dbReference>
<reference evidence="6 7" key="1">
    <citation type="journal article" date="2015" name="Fungal Genet. Biol.">
        <title>Evolution of novel wood decay mechanisms in Agaricales revealed by the genome sequences of Fistulina hepatica and Cylindrobasidium torrendii.</title>
        <authorList>
            <person name="Floudas D."/>
            <person name="Held B.W."/>
            <person name="Riley R."/>
            <person name="Nagy L.G."/>
            <person name="Koehler G."/>
            <person name="Ransdell A.S."/>
            <person name="Younus H."/>
            <person name="Chow J."/>
            <person name="Chiniquy J."/>
            <person name="Lipzen A."/>
            <person name="Tritt A."/>
            <person name="Sun H."/>
            <person name="Haridas S."/>
            <person name="LaButti K."/>
            <person name="Ohm R.A."/>
            <person name="Kues U."/>
            <person name="Blanchette R.A."/>
            <person name="Grigoriev I.V."/>
            <person name="Minto R.E."/>
            <person name="Hibbett D.S."/>
        </authorList>
    </citation>
    <scope>NUCLEOTIDE SEQUENCE [LARGE SCALE GENOMIC DNA]</scope>
    <source>
        <strain evidence="6 7">FP15055 ss-10</strain>
    </source>
</reference>
<dbReference type="Pfam" id="PF01753">
    <property type="entry name" value="zf-MYND"/>
    <property type="match status" value="1"/>
</dbReference>
<feature type="domain" description="MYND-type" evidence="5">
    <location>
        <begin position="17"/>
        <end position="53"/>
    </location>
</feature>
<dbReference type="EMBL" id="KN880671">
    <property type="protein sequence ID" value="KIY63815.1"/>
    <property type="molecule type" value="Genomic_DNA"/>
</dbReference>
<evidence type="ECO:0000256" key="2">
    <source>
        <dbReference type="ARBA" id="ARBA00022771"/>
    </source>
</evidence>
<keyword evidence="1" id="KW-0479">Metal-binding</keyword>
<keyword evidence="7" id="KW-1185">Reference proteome</keyword>
<dbReference type="STRING" id="1314674.A0A0D7B0T9"/>
<evidence type="ECO:0000256" key="1">
    <source>
        <dbReference type="ARBA" id="ARBA00022723"/>
    </source>
</evidence>
<accession>A0A0D7B0T9</accession>
<dbReference type="PROSITE" id="PS01360">
    <property type="entry name" value="ZF_MYND_1"/>
    <property type="match status" value="1"/>
</dbReference>
<proteinExistence type="predicted"/>